<dbReference type="GO" id="GO:0006355">
    <property type="term" value="P:regulation of DNA-templated transcription"/>
    <property type="evidence" value="ECO:0007669"/>
    <property type="project" value="UniProtKB-UniRule"/>
</dbReference>
<organism evidence="3 4">
    <name type="scientific">Colwellia psychrerythraea</name>
    <name type="common">Vibrio psychroerythus</name>
    <dbReference type="NCBI Taxonomy" id="28229"/>
    <lineage>
        <taxon>Bacteria</taxon>
        <taxon>Pseudomonadati</taxon>
        <taxon>Pseudomonadota</taxon>
        <taxon>Gammaproteobacteria</taxon>
        <taxon>Alteromonadales</taxon>
        <taxon>Colwelliaceae</taxon>
        <taxon>Colwellia</taxon>
    </lineage>
</organism>
<dbReference type="PATRIC" id="fig|28229.4.peg.1767"/>
<dbReference type="InterPro" id="IPR002912">
    <property type="entry name" value="ACT_dom"/>
</dbReference>
<reference evidence="3 4" key="1">
    <citation type="submission" date="2014-08" db="EMBL/GenBank/DDBJ databases">
        <title>Genomic and Phenotypic Diversity of Colwellia psychrerythraea strains from Disparate Marine Basins.</title>
        <authorList>
            <person name="Techtmann S.M."/>
            <person name="Stelling S.C."/>
            <person name="Utturkar S.M."/>
            <person name="Alshibli N."/>
            <person name="Harris A."/>
            <person name="Brown S.D."/>
            <person name="Hazen T.C."/>
        </authorList>
    </citation>
    <scope>NUCLEOTIDE SEQUENCE [LARGE SCALE GENOMIC DNA]</scope>
    <source>
        <strain evidence="3 4">ND2E</strain>
    </source>
</reference>
<keyword evidence="1" id="KW-0678">Repressor</keyword>
<proteinExistence type="predicted"/>
<gene>
    <name evidence="3" type="ORF">ND2E_2728</name>
</gene>
<protein>
    <recommendedName>
        <fullName evidence="1">Glycine cleavage system transcriptional repressor</fullName>
    </recommendedName>
</protein>
<keyword evidence="1" id="KW-0804">Transcription</keyword>
<dbReference type="PANTHER" id="PTHR34875:SF6">
    <property type="entry name" value="UPF0237 PROTEIN MJ1558"/>
    <property type="match status" value="1"/>
</dbReference>
<keyword evidence="1" id="KW-0963">Cytoplasm</keyword>
<dbReference type="Proteomes" id="UP000029843">
    <property type="component" value="Unassembled WGS sequence"/>
</dbReference>
<dbReference type="SUPFAM" id="SSF55021">
    <property type="entry name" value="ACT-like"/>
    <property type="match status" value="2"/>
</dbReference>
<dbReference type="InterPro" id="IPR045865">
    <property type="entry name" value="ACT-like_dom_sf"/>
</dbReference>
<dbReference type="Pfam" id="PF13740">
    <property type="entry name" value="ACT_6"/>
    <property type="match status" value="1"/>
</dbReference>
<evidence type="ECO:0000313" key="3">
    <source>
        <dbReference type="EMBL" id="KGJ93262.1"/>
    </source>
</evidence>
<sequence>MNHLIISCIGPDKTGLVDTLSTIISKHEGNWQVSSLHHLSGFFAGVIEIAVASEKSESLITELKAINGLSCQIEVAEPNLPEVVSNLVLEITANDRAGIVQEVSSVIHHQNGNLIKLVSTKDSAAYSGQDIFKAKVQIAIEDKSVDHLISALEQIADDLMVDISR</sequence>
<feature type="domain" description="ACT" evidence="2">
    <location>
        <begin position="88"/>
        <end position="165"/>
    </location>
</feature>
<dbReference type="GO" id="GO:0005737">
    <property type="term" value="C:cytoplasm"/>
    <property type="evidence" value="ECO:0007669"/>
    <property type="project" value="UniProtKB-SubCell"/>
</dbReference>
<dbReference type="OrthoDB" id="12860at2"/>
<evidence type="ECO:0000313" key="4">
    <source>
        <dbReference type="Proteomes" id="UP000029843"/>
    </source>
</evidence>
<dbReference type="InterPro" id="IPR016867">
    <property type="entry name" value="GcvR"/>
</dbReference>
<comment type="caution">
    <text evidence="3">The sequence shown here is derived from an EMBL/GenBank/DDBJ whole genome shotgun (WGS) entry which is preliminary data.</text>
</comment>
<dbReference type="AlphaFoldDB" id="A0A099KTS1"/>
<comment type="subcellular location">
    <subcellularLocation>
        <location evidence="1">Cytoplasm</location>
    </subcellularLocation>
</comment>
<evidence type="ECO:0000259" key="2">
    <source>
        <dbReference type="PROSITE" id="PS51671"/>
    </source>
</evidence>
<dbReference type="PANTHER" id="PTHR34875">
    <property type="entry name" value="UPF0237 PROTEIN MJ1558"/>
    <property type="match status" value="1"/>
</dbReference>
<dbReference type="PROSITE" id="PS51671">
    <property type="entry name" value="ACT"/>
    <property type="match status" value="1"/>
</dbReference>
<evidence type="ECO:0000256" key="1">
    <source>
        <dbReference type="PIRNR" id="PIRNR028103"/>
    </source>
</evidence>
<dbReference type="PIRSF" id="PIRSF028103">
    <property type="entry name" value="GcvR"/>
    <property type="match status" value="1"/>
</dbReference>
<dbReference type="InterPro" id="IPR050990">
    <property type="entry name" value="UPF0237/GcvR_regulator"/>
</dbReference>
<dbReference type="Gene3D" id="3.30.70.260">
    <property type="match status" value="2"/>
</dbReference>
<accession>A0A099KTS1</accession>
<dbReference type="RefSeq" id="WP_033093457.1">
    <property type="nucleotide sequence ID" value="NZ_JQED01000015.1"/>
</dbReference>
<name>A0A099KTS1_COLPS</name>
<dbReference type="EMBL" id="JQED01000015">
    <property type="protein sequence ID" value="KGJ93262.1"/>
    <property type="molecule type" value="Genomic_DNA"/>
</dbReference>